<dbReference type="Pfam" id="PF03544">
    <property type="entry name" value="TonB_C"/>
    <property type="match status" value="1"/>
</dbReference>
<accession>A0ABX7T066</accession>
<feature type="domain" description="TonB C-terminal" evidence="1">
    <location>
        <begin position="1"/>
        <end position="61"/>
    </location>
</feature>
<dbReference type="PROSITE" id="PS52015">
    <property type="entry name" value="TONB_CTD"/>
    <property type="match status" value="1"/>
</dbReference>
<organism evidence="2 3">
    <name type="scientific">Polaribacter batillariae</name>
    <dbReference type="NCBI Taxonomy" id="2808900"/>
    <lineage>
        <taxon>Bacteria</taxon>
        <taxon>Pseudomonadati</taxon>
        <taxon>Bacteroidota</taxon>
        <taxon>Flavobacteriia</taxon>
        <taxon>Flavobacteriales</taxon>
        <taxon>Flavobacteriaceae</taxon>
    </lineage>
</organism>
<gene>
    <name evidence="2" type="ORF">JL193_08280</name>
</gene>
<dbReference type="SUPFAM" id="SSF74653">
    <property type="entry name" value="TolA/TonB C-terminal domain"/>
    <property type="match status" value="1"/>
</dbReference>
<dbReference type="Proteomes" id="UP000663935">
    <property type="component" value="Chromosome"/>
</dbReference>
<name>A0ABX7T066_9FLAO</name>
<dbReference type="Gene3D" id="3.30.1150.10">
    <property type="match status" value="1"/>
</dbReference>
<sequence length="61" mass="7128">MYTQFLINEKGNITDIKVRAPHPKLKKEVFNIIQKPKFIPGKQNGKIVKTRYTLPISFEVE</sequence>
<protein>
    <submittedName>
        <fullName evidence="2">Energy transducer TonB</fullName>
    </submittedName>
</protein>
<evidence type="ECO:0000313" key="2">
    <source>
        <dbReference type="EMBL" id="QTD39319.1"/>
    </source>
</evidence>
<proteinExistence type="predicted"/>
<reference evidence="2 3" key="1">
    <citation type="submission" date="2021-03" db="EMBL/GenBank/DDBJ databases">
        <title>Complete genome of Polaribacter_sp.G4M1.</title>
        <authorList>
            <person name="Jeong S.W."/>
            <person name="Bae J.W."/>
        </authorList>
    </citation>
    <scope>NUCLEOTIDE SEQUENCE [LARGE SCALE GENOMIC DNA]</scope>
    <source>
        <strain evidence="2 3">G4M1</strain>
    </source>
</reference>
<dbReference type="InterPro" id="IPR037682">
    <property type="entry name" value="TonB_C"/>
</dbReference>
<evidence type="ECO:0000259" key="1">
    <source>
        <dbReference type="PROSITE" id="PS52015"/>
    </source>
</evidence>
<keyword evidence="3" id="KW-1185">Reference proteome</keyword>
<evidence type="ECO:0000313" key="3">
    <source>
        <dbReference type="Proteomes" id="UP000663935"/>
    </source>
</evidence>
<dbReference type="EMBL" id="CP071795">
    <property type="protein sequence ID" value="QTD39319.1"/>
    <property type="molecule type" value="Genomic_DNA"/>
</dbReference>